<dbReference type="InterPro" id="IPR033640">
    <property type="entry name" value="FAR_C"/>
</dbReference>
<dbReference type="EnsemblMetazoa" id="PPA27432.1">
    <property type="protein sequence ID" value="PPA27432.1"/>
    <property type="gene ID" value="WBGene00116986"/>
</dbReference>
<evidence type="ECO:0000256" key="6">
    <source>
        <dbReference type="ARBA" id="ARBA00022989"/>
    </source>
</evidence>
<feature type="transmembrane region" description="Helical" evidence="10">
    <location>
        <begin position="217"/>
        <end position="240"/>
    </location>
</feature>
<evidence type="ECO:0000313" key="11">
    <source>
        <dbReference type="EnsemblMetazoa" id="PPA27432.1"/>
    </source>
</evidence>
<dbReference type="GO" id="GO:0015501">
    <property type="term" value="F:glutamate:sodium symporter activity"/>
    <property type="evidence" value="ECO:0000318"/>
    <property type="project" value="GO_Central"/>
</dbReference>
<dbReference type="SUPFAM" id="SSF118215">
    <property type="entry name" value="Proton glutamate symport protein"/>
    <property type="match status" value="1"/>
</dbReference>
<dbReference type="GO" id="GO:0015813">
    <property type="term" value="P:L-glutamate transmembrane transport"/>
    <property type="evidence" value="ECO:0000318"/>
    <property type="project" value="GO_Central"/>
</dbReference>
<dbReference type="PANTHER" id="PTHR11958:SF46">
    <property type="entry name" value="SODIUM-DEPENDENT EXCITATORY AMINO ACID TRANSPORTER GLT-3-RELATED"/>
    <property type="match status" value="1"/>
</dbReference>
<reference evidence="11" key="2">
    <citation type="submission" date="2022-06" db="UniProtKB">
        <authorList>
            <consortium name="EnsemblMetazoa"/>
        </authorList>
    </citation>
    <scope>IDENTIFICATION</scope>
    <source>
        <strain evidence="11">PS312</strain>
    </source>
</reference>
<evidence type="ECO:0000313" key="12">
    <source>
        <dbReference type="Proteomes" id="UP000005239"/>
    </source>
</evidence>
<dbReference type="PROSITE" id="PS00714">
    <property type="entry name" value="NA_DICARBOXYL_SYMP_2"/>
    <property type="match status" value="1"/>
</dbReference>
<feature type="region of interest" description="Disordered" evidence="9">
    <location>
        <begin position="465"/>
        <end position="533"/>
    </location>
</feature>
<evidence type="ECO:0000256" key="8">
    <source>
        <dbReference type="ARBA" id="ARBA00023180"/>
    </source>
</evidence>
<keyword evidence="7 10" id="KW-0472">Membrane</keyword>
<evidence type="ECO:0000256" key="4">
    <source>
        <dbReference type="ARBA" id="ARBA00022692"/>
    </source>
</evidence>
<feature type="transmembrane region" description="Helical" evidence="10">
    <location>
        <begin position="186"/>
        <end position="205"/>
    </location>
</feature>
<feature type="transmembrane region" description="Helical" evidence="10">
    <location>
        <begin position="284"/>
        <end position="307"/>
    </location>
</feature>
<keyword evidence="6 10" id="KW-1133">Transmembrane helix</keyword>
<dbReference type="AlphaFoldDB" id="A0A2A6CQ40"/>
<proteinExistence type="inferred from homology"/>
<dbReference type="FunFam" id="3.40.50.720:FF:000751">
    <property type="entry name" value="Fatty acyl-CoA reductase"/>
    <property type="match status" value="1"/>
</dbReference>
<dbReference type="GO" id="GO:0005886">
    <property type="term" value="C:plasma membrane"/>
    <property type="evidence" value="ECO:0000318"/>
    <property type="project" value="GO_Central"/>
</dbReference>
<dbReference type="CDD" id="cd05236">
    <property type="entry name" value="FAR-N_SDR_e"/>
    <property type="match status" value="1"/>
</dbReference>
<dbReference type="Proteomes" id="UP000005239">
    <property type="component" value="Unassembled WGS sequence"/>
</dbReference>
<dbReference type="Pfam" id="PF03015">
    <property type="entry name" value="Sterile"/>
    <property type="match status" value="1"/>
</dbReference>
<reference evidence="12" key="1">
    <citation type="journal article" date="2008" name="Nat. Genet.">
        <title>The Pristionchus pacificus genome provides a unique perspective on nematode lifestyle and parasitism.</title>
        <authorList>
            <person name="Dieterich C."/>
            <person name="Clifton S.W."/>
            <person name="Schuster L.N."/>
            <person name="Chinwalla A."/>
            <person name="Delehaunty K."/>
            <person name="Dinkelacker I."/>
            <person name="Fulton L."/>
            <person name="Fulton R."/>
            <person name="Godfrey J."/>
            <person name="Minx P."/>
            <person name="Mitreva M."/>
            <person name="Roeseler W."/>
            <person name="Tian H."/>
            <person name="Witte H."/>
            <person name="Yang S.P."/>
            <person name="Wilson R.K."/>
            <person name="Sommer R.J."/>
        </authorList>
    </citation>
    <scope>NUCLEOTIDE SEQUENCE [LARGE SCALE GENOMIC DNA]</scope>
    <source>
        <strain evidence="12">PS312</strain>
    </source>
</reference>
<gene>
    <name evidence="11" type="primary">WBGene00116986</name>
</gene>
<dbReference type="InterPro" id="IPR013120">
    <property type="entry name" value="FAR_NAD-bd"/>
</dbReference>
<feature type="transmembrane region" description="Helical" evidence="10">
    <location>
        <begin position="1023"/>
        <end position="1053"/>
    </location>
</feature>
<sequence length="1088" mass="121090">MAKKKDLLLVLTIESVVIGVVLGFVIRPFEPSNDIISLIGFPGEIFMQIVEMMILPLIISSVVSALAQVRARDAQRMGTIAVLYYLTTTFLATITGIVLVYSIHPGSPDLIDALKKDGALEDTALSTLDTFLDQLRNMFPENIVQATFQQVQTYYITQKSFARNATSNSSDLIETFKPQLMYTYEMNVLGLIVFCSGFGIILSILGDQARLMTNFFIVLDAIIMRCYPVGILSLVVKNIVDIDNLSETAQVLAMYVVTVICGLMIHSLLTLPFVYAVVTRKSPFTFITGMLQALATAFGTASSGATLPVTFRCLEENLKIDRRVTRFVLPLGATITMDGTALYESVAVIFIAQLHNIKLTALDLLTISVTTTVASIGSGAVPAGLDTIMIVLKTVGLPAKDLGLLLTVDWLLDRIRTSVNVMGDGYGAGIIDHLTKNSLLEADEDEVLRQIRSDIEMLNNPNVAMTGNFEENRKPSKANSWAGGHSITKETQTETDIEAQTVKSDHKSSRNHSRTNSKREKGGTEENRNLLAPANTTFTVTMSMPDVNTLFAGRTVFLTGGSGFVGQVVIEKFLHAVPDVERIYVLVRPAKGKTAHERWAAISSGVLFNRVRADCPHSLDKVVPVEGDITIDDMGLSQENLKRVLDETSVVIHCAATVRFNDTLRSAIELNLKGVERMIRLCKRMPKLESFVHCSTCYVNVDKEGDIEEKQYPVVCDPHKLIEGHGWMTDDMLNGITESMSRIYFNTYCFTKHVAEELVRRECSDLPALIFRPAIIAGIWKDGIPGWADAYQGMTANALGFGTGTVPRMPCDSSNPIDVVPVDVVSNMMIVCAAYRLHLTAQKDRSLPVFHCGTSHLNPFPIQRYIDLTGTFLAKYPLEKFIFAPTVGTRGNAVAEDKLHAFKQHVVGRSLDRLGGMMGKKPFWEHTFRKVREVYQVFIPFVSKRWIYKADNMVELIERMQPEDVEKFDFDVRKMDWKEYTSDFLFGMKTFLTKNDIMSDANLEVARKGVKIHTGVEMVANVLLGWLLSLLITGSFSSWPLALILGFASYYYLNCGMYRTVEIGTIESYRKRMNDAMRKEPLNNNQKA</sequence>
<keyword evidence="8" id="KW-0325">Glycoprotein</keyword>
<dbReference type="Gene3D" id="3.40.50.720">
    <property type="entry name" value="NAD(P)-binding Rossmann-like Domain"/>
    <property type="match status" value="1"/>
</dbReference>
<dbReference type="GO" id="GO:0005313">
    <property type="term" value="F:L-glutamate transmembrane transporter activity"/>
    <property type="evidence" value="ECO:0000318"/>
    <property type="project" value="GO_Central"/>
</dbReference>
<feature type="transmembrane region" description="Helical" evidence="10">
    <location>
        <begin position="81"/>
        <end position="103"/>
    </location>
</feature>
<dbReference type="Pfam" id="PF07993">
    <property type="entry name" value="NAD_binding_4"/>
    <property type="match status" value="1"/>
</dbReference>
<feature type="transmembrane region" description="Helical" evidence="10">
    <location>
        <begin position="7"/>
        <end position="26"/>
    </location>
</feature>
<accession>A0A8R1YR24</accession>
<evidence type="ECO:0000256" key="1">
    <source>
        <dbReference type="ARBA" id="ARBA00004141"/>
    </source>
</evidence>
<keyword evidence="4 10" id="KW-0812">Transmembrane</keyword>
<dbReference type="Pfam" id="PF00375">
    <property type="entry name" value="SDF"/>
    <property type="match status" value="1"/>
</dbReference>
<dbReference type="Gene3D" id="1.10.3860.10">
    <property type="entry name" value="Sodium:dicarboxylate symporter"/>
    <property type="match status" value="1"/>
</dbReference>
<feature type="transmembrane region" description="Helical" evidence="10">
    <location>
        <begin position="252"/>
        <end position="277"/>
    </location>
</feature>
<dbReference type="GO" id="GO:0015175">
    <property type="term" value="F:neutral L-amino acid transmembrane transporter activity"/>
    <property type="evidence" value="ECO:0000318"/>
    <property type="project" value="GO_Central"/>
</dbReference>
<dbReference type="InterPro" id="IPR036458">
    <property type="entry name" value="Na:dicarbo_symporter_sf"/>
</dbReference>
<keyword evidence="5" id="KW-0769">Symport</keyword>
<evidence type="ECO:0000256" key="10">
    <source>
        <dbReference type="SAM" id="Phobius"/>
    </source>
</evidence>
<evidence type="ECO:0000256" key="3">
    <source>
        <dbReference type="ARBA" id="ARBA00022448"/>
    </source>
</evidence>
<feature type="compositionally biased region" description="Basic and acidic residues" evidence="9">
    <location>
        <begin position="517"/>
        <end position="528"/>
    </location>
</feature>
<accession>A0A2A6CQ40</accession>
<name>A0A2A6CQ40_PRIPA</name>
<dbReference type="InterPro" id="IPR018107">
    <property type="entry name" value="Na-dicarboxylate_symporter_CS"/>
</dbReference>
<evidence type="ECO:0000256" key="7">
    <source>
        <dbReference type="ARBA" id="ARBA00023136"/>
    </source>
</evidence>
<protein>
    <submittedName>
        <fullName evidence="11">Glt-3</fullName>
    </submittedName>
</protein>
<dbReference type="SUPFAM" id="SSF51735">
    <property type="entry name" value="NAD(P)-binding Rossmann-fold domains"/>
    <property type="match status" value="1"/>
</dbReference>
<feature type="transmembrane region" description="Helical" evidence="10">
    <location>
        <begin position="46"/>
        <end position="69"/>
    </location>
</feature>
<organism evidence="11 12">
    <name type="scientific">Pristionchus pacificus</name>
    <name type="common">Parasitic nematode worm</name>
    <dbReference type="NCBI Taxonomy" id="54126"/>
    <lineage>
        <taxon>Eukaryota</taxon>
        <taxon>Metazoa</taxon>
        <taxon>Ecdysozoa</taxon>
        <taxon>Nematoda</taxon>
        <taxon>Chromadorea</taxon>
        <taxon>Rhabditida</taxon>
        <taxon>Rhabditina</taxon>
        <taxon>Diplogasteromorpha</taxon>
        <taxon>Diplogasteroidea</taxon>
        <taxon>Neodiplogasteridae</taxon>
        <taxon>Pristionchus</taxon>
    </lineage>
</organism>
<keyword evidence="3" id="KW-0813">Transport</keyword>
<dbReference type="CDD" id="cd09071">
    <property type="entry name" value="FAR_C"/>
    <property type="match status" value="1"/>
</dbReference>
<evidence type="ECO:0000256" key="2">
    <source>
        <dbReference type="ARBA" id="ARBA00006148"/>
    </source>
</evidence>
<dbReference type="PANTHER" id="PTHR11958">
    <property type="entry name" value="SODIUM/DICARBOXYLATE SYMPORTER-RELATED"/>
    <property type="match status" value="1"/>
</dbReference>
<dbReference type="InterPro" id="IPR001991">
    <property type="entry name" value="Na-dicarboxylate_symporter"/>
</dbReference>
<comment type="subcellular location">
    <subcellularLocation>
        <location evidence="1">Membrane</location>
        <topology evidence="1">Multi-pass membrane protein</topology>
    </subcellularLocation>
</comment>
<dbReference type="PROSITE" id="PS00713">
    <property type="entry name" value="NA_DICARBOXYL_SYMP_1"/>
    <property type="match status" value="1"/>
</dbReference>
<evidence type="ECO:0000256" key="5">
    <source>
        <dbReference type="ARBA" id="ARBA00022847"/>
    </source>
</evidence>
<evidence type="ECO:0000256" key="9">
    <source>
        <dbReference type="SAM" id="MobiDB-lite"/>
    </source>
</evidence>
<dbReference type="InterPro" id="IPR050746">
    <property type="entry name" value="DAACS"/>
</dbReference>
<comment type="similarity">
    <text evidence="2">Belongs to the dicarboxylate/amino acid:cation symporter (DAACS) (TC 2.A.23) family.</text>
</comment>
<dbReference type="PRINTS" id="PR00173">
    <property type="entry name" value="EDTRNSPORT"/>
</dbReference>
<keyword evidence="12" id="KW-1185">Reference proteome</keyword>
<dbReference type="InterPro" id="IPR036291">
    <property type="entry name" value="NAD(P)-bd_dom_sf"/>
</dbReference>